<dbReference type="InterPro" id="IPR055774">
    <property type="entry name" value="DUF7350"/>
</dbReference>
<dbReference type="AlphaFoldDB" id="A0ABD5ZPJ9"/>
<name>A0ABD5ZPJ9_9EURY</name>
<dbReference type="PROSITE" id="PS51318">
    <property type="entry name" value="TAT"/>
    <property type="match status" value="1"/>
</dbReference>
<evidence type="ECO:0000313" key="3">
    <source>
        <dbReference type="Proteomes" id="UP001596398"/>
    </source>
</evidence>
<dbReference type="EMBL" id="JBHTAP010000001">
    <property type="protein sequence ID" value="MFC7235211.1"/>
    <property type="molecule type" value="Genomic_DNA"/>
</dbReference>
<dbReference type="Gene3D" id="2.60.40.2480">
    <property type="entry name" value="Periplasmic metal-binding protein Tp34-type"/>
    <property type="match status" value="1"/>
</dbReference>
<dbReference type="GeneID" id="79266900"/>
<gene>
    <name evidence="2" type="ORF">ACFQJ4_07785</name>
</gene>
<reference evidence="2 3" key="1">
    <citation type="journal article" date="2019" name="Int. J. Syst. Evol. Microbiol.">
        <title>The Global Catalogue of Microorganisms (GCM) 10K type strain sequencing project: providing services to taxonomists for standard genome sequencing and annotation.</title>
        <authorList>
            <consortium name="The Broad Institute Genomics Platform"/>
            <consortium name="The Broad Institute Genome Sequencing Center for Infectious Disease"/>
            <person name="Wu L."/>
            <person name="Ma J."/>
        </authorList>
    </citation>
    <scope>NUCLEOTIDE SEQUENCE [LARGE SCALE GENOMIC DNA]</scope>
    <source>
        <strain evidence="2 3">DT85</strain>
    </source>
</reference>
<dbReference type="Proteomes" id="UP001596398">
    <property type="component" value="Unassembled WGS sequence"/>
</dbReference>
<dbReference type="InterPro" id="IPR006311">
    <property type="entry name" value="TAT_signal"/>
</dbReference>
<dbReference type="InterPro" id="IPR038482">
    <property type="entry name" value="Tp34-type_sf"/>
</dbReference>
<organism evidence="2 3">
    <name type="scientific">Halosegnis marinus</name>
    <dbReference type="NCBI Taxonomy" id="3034023"/>
    <lineage>
        <taxon>Archaea</taxon>
        <taxon>Methanobacteriati</taxon>
        <taxon>Methanobacteriota</taxon>
        <taxon>Stenosarchaea group</taxon>
        <taxon>Halobacteria</taxon>
        <taxon>Halobacteriales</taxon>
        <taxon>Natronomonadaceae</taxon>
        <taxon>Halosegnis</taxon>
    </lineage>
</organism>
<feature type="domain" description="DUF7350" evidence="1">
    <location>
        <begin position="233"/>
        <end position="345"/>
    </location>
</feature>
<proteinExistence type="predicted"/>
<protein>
    <recommendedName>
        <fullName evidence="1">DUF7350 domain-containing protein</fullName>
    </recommendedName>
</protein>
<sequence>MRRRRFLAAAGGAAAAGLAGCTGLVTTEPAGAPPVLSDRPDAVYFPTHVEGMAMAGTGRDGDYRFALFYSYPHRFWNVNGRDVSLTDIASGDDVHLMASVWDAETMQVLPDTGLSLEIERDGDLVSQEVIYPMLSQPMGFHYGANFGLEGDGSYDVTASVGGVSTRRTGGYEGRFADPGSATVSFDYSRGARDDIPYEITPDRAGERAAVEPMEMSMGGMSMPMGFARPAAELPGVVGEATSGDARFVVGTLDAPPAGVEGEGTYLYVSARTPYNRMVIPAMAVEAATAGFDGDLTATLDPELGYHYGAVVGGVGSEVEVRPTLPPQTARHEGYETAFMQFEPMVVSP</sequence>
<comment type="caution">
    <text evidence="2">The sequence shown here is derived from an EMBL/GenBank/DDBJ whole genome shotgun (WGS) entry which is preliminary data.</text>
</comment>
<dbReference type="PROSITE" id="PS51257">
    <property type="entry name" value="PROKAR_LIPOPROTEIN"/>
    <property type="match status" value="1"/>
</dbReference>
<accession>A0ABD5ZPJ9</accession>
<evidence type="ECO:0000259" key="1">
    <source>
        <dbReference type="Pfam" id="PF24041"/>
    </source>
</evidence>
<dbReference type="Pfam" id="PF24041">
    <property type="entry name" value="DUF7350"/>
    <property type="match status" value="2"/>
</dbReference>
<dbReference type="RefSeq" id="WP_276233345.1">
    <property type="nucleotide sequence ID" value="NZ_CP119802.1"/>
</dbReference>
<feature type="domain" description="DUF7350" evidence="1">
    <location>
        <begin position="91"/>
        <end position="183"/>
    </location>
</feature>
<evidence type="ECO:0000313" key="2">
    <source>
        <dbReference type="EMBL" id="MFC7235211.1"/>
    </source>
</evidence>
<keyword evidence="3" id="KW-1185">Reference proteome</keyword>